<evidence type="ECO:0000313" key="1">
    <source>
        <dbReference type="EMBL" id="RAK61821.1"/>
    </source>
</evidence>
<reference evidence="2" key="1">
    <citation type="submission" date="2018-05" db="EMBL/GenBank/DDBJ databases">
        <authorList>
            <person name="Li X."/>
        </authorList>
    </citation>
    <scope>NUCLEOTIDE SEQUENCE [LARGE SCALE GENOMIC DNA]</scope>
    <source>
        <strain evidence="2">HKS-05</strain>
    </source>
</reference>
<gene>
    <name evidence="1" type="ORF">DJ021_13510</name>
</gene>
<dbReference type="EMBL" id="QFYP01000001">
    <property type="protein sequence ID" value="RAK61821.1"/>
    <property type="molecule type" value="Genomic_DNA"/>
</dbReference>
<name>A0A328B620_9CAUL</name>
<dbReference type="Pfam" id="PF10009">
    <property type="entry name" value="DUF2252"/>
    <property type="match status" value="1"/>
</dbReference>
<accession>A0A328B620</accession>
<dbReference type="InterPro" id="IPR018721">
    <property type="entry name" value="DUF2252"/>
</dbReference>
<proteinExistence type="predicted"/>
<dbReference type="OrthoDB" id="1491115at2"/>
<dbReference type="SUPFAM" id="SSF56112">
    <property type="entry name" value="Protein kinase-like (PK-like)"/>
    <property type="match status" value="1"/>
</dbReference>
<evidence type="ECO:0000313" key="2">
    <source>
        <dbReference type="Proteomes" id="UP000249842"/>
    </source>
</evidence>
<sequence length="378" mass="41046">MARSAHAYVRGSTAKFYEWLDATPHAAPEGPPIWICGDCHVGNLGPLADYEGRVAVQIRDLDQTVIGNPAHDLIRLGLSLASAARGSDLPGVTTARILEHLMVGYETAMAGEFDADGEKALRPEAIHGLLDRSVRRRWRHLAAERLDTVKPMVPLGKKFWALTDEERAALGALFEQDSVRALLTKLQSRDSGDAVSLADAAYWVKGCSSLGRLRFAAMIRIGEGKSATLCLVDLKEGVAAAAPRAANVAMPPDNAVRVVTGARALSPNLGERMMATRLLDKPIILRELMPQDLKLEVEQLTQAKATALAAYLAGVVGKAHGRQMTADQRAAWQAELSRARSTQLDAPSWLWSCVVDLLGIHERAYLEHCRMFALDHAA</sequence>
<dbReference type="InterPro" id="IPR011009">
    <property type="entry name" value="Kinase-like_dom_sf"/>
</dbReference>
<keyword evidence="2" id="KW-1185">Reference proteome</keyword>
<organism evidence="1 2">
    <name type="scientific">Phenylobacterium hankyongense</name>
    <dbReference type="NCBI Taxonomy" id="1813876"/>
    <lineage>
        <taxon>Bacteria</taxon>
        <taxon>Pseudomonadati</taxon>
        <taxon>Pseudomonadota</taxon>
        <taxon>Alphaproteobacteria</taxon>
        <taxon>Caulobacterales</taxon>
        <taxon>Caulobacteraceae</taxon>
        <taxon>Phenylobacterium</taxon>
    </lineage>
</organism>
<dbReference type="AlphaFoldDB" id="A0A328B620"/>
<protein>
    <submittedName>
        <fullName evidence="1">DUF2252 domain-containing protein</fullName>
    </submittedName>
</protein>
<comment type="caution">
    <text evidence="1">The sequence shown here is derived from an EMBL/GenBank/DDBJ whole genome shotgun (WGS) entry which is preliminary data.</text>
</comment>
<dbReference type="PANTHER" id="PTHR39441">
    <property type="entry name" value="DUF2252 DOMAIN-CONTAINING PROTEIN"/>
    <property type="match status" value="1"/>
</dbReference>
<dbReference type="Proteomes" id="UP000249842">
    <property type="component" value="Unassembled WGS sequence"/>
</dbReference>
<dbReference type="PANTHER" id="PTHR39441:SF1">
    <property type="entry name" value="DUF2252 DOMAIN-CONTAINING PROTEIN"/>
    <property type="match status" value="1"/>
</dbReference>